<dbReference type="Gene3D" id="3.80.10.10">
    <property type="entry name" value="Ribonuclease Inhibitor"/>
    <property type="match status" value="3"/>
</dbReference>
<dbReference type="EMBL" id="JBDFQZ010000014">
    <property type="protein sequence ID" value="KAK9667054.1"/>
    <property type="molecule type" value="Genomic_DNA"/>
</dbReference>
<organism evidence="2 3">
    <name type="scientific">Saponaria officinalis</name>
    <name type="common">Common soapwort</name>
    <name type="synonym">Lychnis saponaria</name>
    <dbReference type="NCBI Taxonomy" id="3572"/>
    <lineage>
        <taxon>Eukaryota</taxon>
        <taxon>Viridiplantae</taxon>
        <taxon>Streptophyta</taxon>
        <taxon>Embryophyta</taxon>
        <taxon>Tracheophyta</taxon>
        <taxon>Spermatophyta</taxon>
        <taxon>Magnoliopsida</taxon>
        <taxon>eudicotyledons</taxon>
        <taxon>Gunneridae</taxon>
        <taxon>Pentapetalae</taxon>
        <taxon>Caryophyllales</taxon>
        <taxon>Caryophyllaceae</taxon>
        <taxon>Caryophylleae</taxon>
        <taxon>Saponaria</taxon>
    </lineage>
</organism>
<evidence type="ECO:0000256" key="1">
    <source>
        <dbReference type="ARBA" id="ARBA00022821"/>
    </source>
</evidence>
<gene>
    <name evidence="2" type="ORF">RND81_14G229200</name>
</gene>
<sequence length="345" mass="40134">MRLPSLSKLLHLKSLSLDLLDKLEYMEDTTNETAPFTFFPSLEYLKISNMKDLKGWWKREEITCNVWEPSFIKLSELNVYICSKLASFPTCPTLEKLTLWGVSKELDIMSLGKEEELIKLRKVHIDKLDYLKSLPTESLTSLCIFGNDELESFSELGETIFKGCFSVRSLSIEFCCRLRSLNGGGWEHLTTLESLQLYWLPELKFSGRECDTENNDDDDNGIDDDGIPWSFFERRLRSLQFTWLMSMKILPKGMRYLTSLQDLELKYCENLECLPEWISCLSSLRSLRISCCTRFRLVSGHVRDLTSLQLLQVRNCPLVTERFQDPEGDEWPNLRHVSTVDIRSD</sequence>
<accession>A0AAW1GTQ5</accession>
<dbReference type="InterPro" id="IPR032675">
    <property type="entry name" value="LRR_dom_sf"/>
</dbReference>
<protein>
    <submittedName>
        <fullName evidence="2">Uncharacterized protein</fullName>
    </submittedName>
</protein>
<keyword evidence="1" id="KW-0611">Plant defense</keyword>
<dbReference type="PANTHER" id="PTHR36766:SF40">
    <property type="entry name" value="DISEASE RESISTANCE PROTEIN RGA3"/>
    <property type="match status" value="1"/>
</dbReference>
<dbReference type="SUPFAM" id="SSF52047">
    <property type="entry name" value="RNI-like"/>
    <property type="match status" value="1"/>
</dbReference>
<comment type="caution">
    <text evidence="2">The sequence shown here is derived from an EMBL/GenBank/DDBJ whole genome shotgun (WGS) entry which is preliminary data.</text>
</comment>
<name>A0AAW1GTQ5_SAPOF</name>
<keyword evidence="3" id="KW-1185">Reference proteome</keyword>
<evidence type="ECO:0000313" key="2">
    <source>
        <dbReference type="EMBL" id="KAK9667054.1"/>
    </source>
</evidence>
<dbReference type="PANTHER" id="PTHR36766">
    <property type="entry name" value="PLANT BROAD-SPECTRUM MILDEW RESISTANCE PROTEIN RPW8"/>
    <property type="match status" value="1"/>
</dbReference>
<dbReference type="GO" id="GO:0006952">
    <property type="term" value="P:defense response"/>
    <property type="evidence" value="ECO:0007669"/>
    <property type="project" value="UniProtKB-KW"/>
</dbReference>
<dbReference type="Proteomes" id="UP001443914">
    <property type="component" value="Unassembled WGS sequence"/>
</dbReference>
<reference evidence="2" key="1">
    <citation type="submission" date="2024-03" db="EMBL/GenBank/DDBJ databases">
        <title>WGS assembly of Saponaria officinalis var. Norfolk2.</title>
        <authorList>
            <person name="Jenkins J."/>
            <person name="Shu S."/>
            <person name="Grimwood J."/>
            <person name="Barry K."/>
            <person name="Goodstein D."/>
            <person name="Schmutz J."/>
            <person name="Leebens-Mack J."/>
            <person name="Osbourn A."/>
        </authorList>
    </citation>
    <scope>NUCLEOTIDE SEQUENCE [LARGE SCALE GENOMIC DNA]</scope>
    <source>
        <strain evidence="2">JIC</strain>
    </source>
</reference>
<evidence type="ECO:0000313" key="3">
    <source>
        <dbReference type="Proteomes" id="UP001443914"/>
    </source>
</evidence>
<proteinExistence type="predicted"/>
<dbReference type="AlphaFoldDB" id="A0AAW1GTQ5"/>